<evidence type="ECO:0000256" key="6">
    <source>
        <dbReference type="ARBA" id="ARBA00022989"/>
    </source>
</evidence>
<feature type="transmembrane region" description="Helical" evidence="9">
    <location>
        <begin position="7"/>
        <end position="31"/>
    </location>
</feature>
<evidence type="ECO:0000256" key="9">
    <source>
        <dbReference type="SAM" id="Phobius"/>
    </source>
</evidence>
<comment type="subcellular location">
    <subcellularLocation>
        <location evidence="1">Cell membrane</location>
        <topology evidence="1">Multi-pass membrane protein</topology>
    </subcellularLocation>
</comment>
<feature type="transmembrane region" description="Helical" evidence="9">
    <location>
        <begin position="453"/>
        <end position="477"/>
    </location>
</feature>
<keyword evidence="5 9" id="KW-0812">Transmembrane</keyword>
<feature type="transmembrane region" description="Helical" evidence="9">
    <location>
        <begin position="274"/>
        <end position="291"/>
    </location>
</feature>
<keyword evidence="7" id="KW-0406">Ion transport</keyword>
<accession>A0A0J6ZPJ3</accession>
<evidence type="ECO:0000256" key="1">
    <source>
        <dbReference type="ARBA" id="ARBA00004651"/>
    </source>
</evidence>
<keyword evidence="6 9" id="KW-1133">Transmembrane helix</keyword>
<evidence type="ECO:0000313" key="11">
    <source>
        <dbReference type="Proteomes" id="UP000036503"/>
    </source>
</evidence>
<dbReference type="InParanoid" id="A0A0J6ZPJ3"/>
<comment type="caution">
    <text evidence="10">The sequence shown here is derived from an EMBL/GenBank/DDBJ whole genome shotgun (WGS) entry which is preliminary data.</text>
</comment>
<sequence>MNRNLVFFLLGRVALLNGLMLVIPLICAYIWQEAGGLLYFGPAIAATVGIGAVLSWLGRNHKRQLGVAEGAWYMACIWLLLGGIGMIPYILSGTLGGLDAFFESIAAWTTTGISCFAADHSTVPQSLLLWHSMMEWLGGLTFIVLLIAVIPQVNGRFGLTLTVRRNVSFSPLVSRMEQTARRIGIIYTGITFFSAALYWLAGLSLPQALIQALRTVSTSGGNSFFSFMAYNNPALELAGAVTMLLASGNFLLYWKGVTYQSIRNLFQDQEMRAFLALTGAAGLIVSVHLWYQGLYSLADSLRFGFFQVISFISTSGLVSAAFPLWPEFDQFILFILAFVGGCIGSLTGGIRIMRLIILLKMAVHEMRRILHPHMVVSLKLNGIPVEMKVISQVLSYFFLFMMVFFISMIILSLAGITPLQSMGLAIGCLSSVGATASLFGVTDFLSLPAWMKVYCSFLMILGRLEIFSFLIVVQMGLQSLHRQW</sequence>
<organism evidence="10 11">
    <name type="scientific">Megasphaera cerevisiae DSM 20462</name>
    <dbReference type="NCBI Taxonomy" id="1122219"/>
    <lineage>
        <taxon>Bacteria</taxon>
        <taxon>Bacillati</taxon>
        <taxon>Bacillota</taxon>
        <taxon>Negativicutes</taxon>
        <taxon>Veillonellales</taxon>
        <taxon>Veillonellaceae</taxon>
        <taxon>Megasphaera</taxon>
    </lineage>
</organism>
<keyword evidence="3" id="KW-0813">Transport</keyword>
<dbReference type="STRING" id="39029.BSR42_04915"/>
<dbReference type="EMBL" id="LEKT01000015">
    <property type="protein sequence ID" value="KMO86816.1"/>
    <property type="molecule type" value="Genomic_DNA"/>
</dbReference>
<dbReference type="PANTHER" id="PTHR32024:SF2">
    <property type="entry name" value="TRK SYSTEM POTASSIUM UPTAKE PROTEIN TRKG-RELATED"/>
    <property type="match status" value="1"/>
</dbReference>
<feature type="transmembrane region" description="Helical" evidence="9">
    <location>
        <begin position="180"/>
        <end position="200"/>
    </location>
</feature>
<proteinExistence type="inferred from homology"/>
<dbReference type="PATRIC" id="fig|1122219.3.peg.714"/>
<feature type="transmembrane region" description="Helical" evidence="9">
    <location>
        <begin position="70"/>
        <end position="91"/>
    </location>
</feature>
<keyword evidence="8 9" id="KW-0472">Membrane</keyword>
<feature type="transmembrane region" description="Helical" evidence="9">
    <location>
        <begin position="422"/>
        <end position="441"/>
    </location>
</feature>
<evidence type="ECO:0000256" key="8">
    <source>
        <dbReference type="ARBA" id="ARBA00023136"/>
    </source>
</evidence>
<evidence type="ECO:0000313" key="10">
    <source>
        <dbReference type="EMBL" id="KMO86816.1"/>
    </source>
</evidence>
<evidence type="ECO:0000256" key="5">
    <source>
        <dbReference type="ARBA" id="ARBA00022692"/>
    </source>
</evidence>
<protein>
    <submittedName>
        <fullName evidence="10">Potassium transporter</fullName>
    </submittedName>
</protein>
<feature type="transmembrane region" description="Helical" evidence="9">
    <location>
        <begin position="37"/>
        <end position="58"/>
    </location>
</feature>
<dbReference type="GO" id="GO:0030001">
    <property type="term" value="P:metal ion transport"/>
    <property type="evidence" value="ECO:0007669"/>
    <property type="project" value="UniProtKB-ARBA"/>
</dbReference>
<feature type="transmembrane region" description="Helical" evidence="9">
    <location>
        <begin position="136"/>
        <end position="159"/>
    </location>
</feature>
<dbReference type="GO" id="GO:0008324">
    <property type="term" value="F:monoatomic cation transmembrane transporter activity"/>
    <property type="evidence" value="ECO:0007669"/>
    <property type="project" value="InterPro"/>
</dbReference>
<feature type="transmembrane region" description="Helical" evidence="9">
    <location>
        <begin position="237"/>
        <end position="254"/>
    </location>
</feature>
<feature type="transmembrane region" description="Helical" evidence="9">
    <location>
        <begin position="331"/>
        <end position="359"/>
    </location>
</feature>
<keyword evidence="11" id="KW-1185">Reference proteome</keyword>
<comment type="similarity">
    <text evidence="2">Belongs to the TrkH potassium transport family.</text>
</comment>
<evidence type="ECO:0000256" key="3">
    <source>
        <dbReference type="ARBA" id="ARBA00022448"/>
    </source>
</evidence>
<dbReference type="FunCoup" id="A0A0J6ZPJ3">
    <property type="interactions" value="257"/>
</dbReference>
<evidence type="ECO:0000256" key="4">
    <source>
        <dbReference type="ARBA" id="ARBA00022475"/>
    </source>
</evidence>
<dbReference type="GO" id="GO:0005886">
    <property type="term" value="C:plasma membrane"/>
    <property type="evidence" value="ECO:0007669"/>
    <property type="project" value="UniProtKB-SubCell"/>
</dbReference>
<evidence type="ECO:0000256" key="7">
    <source>
        <dbReference type="ARBA" id="ARBA00023065"/>
    </source>
</evidence>
<dbReference type="AlphaFoldDB" id="A0A0J6ZPJ3"/>
<gene>
    <name evidence="10" type="ORF">AB840_06295</name>
</gene>
<dbReference type="PANTHER" id="PTHR32024">
    <property type="entry name" value="TRK SYSTEM POTASSIUM UPTAKE PROTEIN TRKG-RELATED"/>
    <property type="match status" value="1"/>
</dbReference>
<name>A0A0J6ZPJ3_9FIRM</name>
<feature type="transmembrane region" description="Helical" evidence="9">
    <location>
        <begin position="393"/>
        <end position="416"/>
    </location>
</feature>
<reference evidence="10 11" key="1">
    <citation type="submission" date="2015-06" db="EMBL/GenBank/DDBJ databases">
        <title>Draft genome sequence of beer spoilage bacterium Megasphaera cerevisiae type strain 20462.</title>
        <authorList>
            <person name="Kutumbaka K."/>
            <person name="Pasmowitz J."/>
            <person name="Mategko J."/>
            <person name="Reyes D."/>
            <person name="Friedrich A."/>
            <person name="Han S."/>
            <person name="Martens-Habbena W."/>
            <person name="Neal-McKinney J."/>
            <person name="Janagama H.K."/>
            <person name="Nadala C."/>
            <person name="Samadpour M."/>
        </authorList>
    </citation>
    <scope>NUCLEOTIDE SEQUENCE [LARGE SCALE GENOMIC DNA]</scope>
    <source>
        <strain evidence="10 11">DSM 20462</strain>
    </source>
</reference>
<evidence type="ECO:0000256" key="2">
    <source>
        <dbReference type="ARBA" id="ARBA00009137"/>
    </source>
</evidence>
<dbReference type="OrthoDB" id="9810952at2"/>
<dbReference type="Pfam" id="PF02386">
    <property type="entry name" value="TrkH"/>
    <property type="match status" value="1"/>
</dbReference>
<keyword evidence="4" id="KW-1003">Cell membrane</keyword>
<dbReference type="RefSeq" id="WP_048513985.1">
    <property type="nucleotide sequence ID" value="NZ_FUXD01000001.1"/>
</dbReference>
<dbReference type="Proteomes" id="UP000036503">
    <property type="component" value="Unassembled WGS sequence"/>
</dbReference>
<dbReference type="InterPro" id="IPR003445">
    <property type="entry name" value="Cat_transpt"/>
</dbReference>